<dbReference type="EMBL" id="CAJNOK010000100">
    <property type="protein sequence ID" value="CAF0729209.1"/>
    <property type="molecule type" value="Genomic_DNA"/>
</dbReference>
<dbReference type="Proteomes" id="UP000677228">
    <property type="component" value="Unassembled WGS sequence"/>
</dbReference>
<dbReference type="SUPFAM" id="SSF52266">
    <property type="entry name" value="SGNH hydrolase"/>
    <property type="match status" value="1"/>
</dbReference>
<reference evidence="2" key="1">
    <citation type="submission" date="2021-02" db="EMBL/GenBank/DDBJ databases">
        <authorList>
            <person name="Nowell W R."/>
        </authorList>
    </citation>
    <scope>NUCLEOTIDE SEQUENCE</scope>
</reference>
<dbReference type="EMBL" id="CAJOBA010000100">
    <property type="protein sequence ID" value="CAF3504033.1"/>
    <property type="molecule type" value="Genomic_DNA"/>
</dbReference>
<evidence type="ECO:0000313" key="4">
    <source>
        <dbReference type="Proteomes" id="UP000677228"/>
    </source>
</evidence>
<sequence length="729" mass="81734">MGSAVTQVLADAYMAEWEADFLASQRQAEEIRHQHYCWEVLNKNKNNMTQRQQRRPDTPALLSGASVLEPTRGNIPLLDLSADFDSISNKRPSPSSSVGGEEQHQAISNRDEAPDTTTSTITTVLSEWATRLEFKTPSPSRTATAKRKSRESLSPSDLNRSSDIRHIVKHVAEEGSPSTDRSKSSSSPHTLTTDLPPHTLTTDLPPHTLRTDLPPHTVTTDLPPHTLTTDLPPHTLTTDLLPRTMLSLLEMKQLDDLLAQPVQQLFAVMVPAAHVFEMPSTREQHIDSGAHEQSAQSTGPGALKQSPIPSPDADGQMKIATEVTPTSPANESDAASQPADFVLAGTGISHPDTFLHVAPHSHRDTNLLEHAGVSPALSMREAVPKLPPIPYWMIAGKGMRQQQRTSVQQLSALQLPRSFLPTQQRPQLNQRQKRYRFQPGTTSNFNSYTRIGIQEQPSPPTVQQQQINTLHFNRAPPQPRLPPSTHTSNRFQPFIDNYQCYVDTEPPPTTNVHVPSPSVTLDRQPRQIRTRTFTSNTRGWTQQRRTFPPQRTQPWQEPYQHKPQRRKPVVTIFSDSTCKRIRTSDFFNPYAHILIRSQSGARVSTIHSLLHTQYAHHTLHNATQFILFAGTNDLDDTSPDQVVDSVVSFVNDIRHMYQNLRIVVHKVIHRTKPFRGFPQTPPSIIIQEYNRMLDEAASEFGFETTTTAVEPTEASTALRVKTFQIVPMV</sequence>
<feature type="region of interest" description="Disordered" evidence="1">
    <location>
        <begin position="282"/>
        <end position="315"/>
    </location>
</feature>
<dbReference type="Proteomes" id="UP000682733">
    <property type="component" value="Unassembled WGS sequence"/>
</dbReference>
<gene>
    <name evidence="2" type="ORF">OVA965_LOCUS673</name>
    <name evidence="3" type="ORF">TMI583_LOCUS673</name>
</gene>
<feature type="compositionally biased region" description="Low complexity" evidence="1">
    <location>
        <begin position="540"/>
        <end position="556"/>
    </location>
</feature>
<dbReference type="InterPro" id="IPR036514">
    <property type="entry name" value="SGNH_hydro_sf"/>
</dbReference>
<name>A0A8S2CP74_9BILA</name>
<dbReference type="AlphaFoldDB" id="A0A8S2CP74"/>
<evidence type="ECO:0000256" key="1">
    <source>
        <dbReference type="SAM" id="MobiDB-lite"/>
    </source>
</evidence>
<evidence type="ECO:0000313" key="3">
    <source>
        <dbReference type="EMBL" id="CAF3504033.1"/>
    </source>
</evidence>
<feature type="compositionally biased region" description="Basic and acidic residues" evidence="1">
    <location>
        <begin position="160"/>
        <end position="173"/>
    </location>
</feature>
<dbReference type="Gene3D" id="3.40.50.1110">
    <property type="entry name" value="SGNH hydrolase"/>
    <property type="match status" value="1"/>
</dbReference>
<evidence type="ECO:0000313" key="2">
    <source>
        <dbReference type="EMBL" id="CAF0729209.1"/>
    </source>
</evidence>
<accession>A0A8S2CP74</accession>
<feature type="region of interest" description="Disordered" evidence="1">
    <location>
        <begin position="538"/>
        <end position="563"/>
    </location>
</feature>
<feature type="region of interest" description="Disordered" evidence="1">
    <location>
        <begin position="84"/>
        <end position="118"/>
    </location>
</feature>
<feature type="compositionally biased region" description="Low complexity" evidence="1">
    <location>
        <begin position="176"/>
        <end position="234"/>
    </location>
</feature>
<proteinExistence type="predicted"/>
<organism evidence="2 4">
    <name type="scientific">Didymodactylos carnosus</name>
    <dbReference type="NCBI Taxonomy" id="1234261"/>
    <lineage>
        <taxon>Eukaryota</taxon>
        <taxon>Metazoa</taxon>
        <taxon>Spiralia</taxon>
        <taxon>Gnathifera</taxon>
        <taxon>Rotifera</taxon>
        <taxon>Eurotatoria</taxon>
        <taxon>Bdelloidea</taxon>
        <taxon>Philodinida</taxon>
        <taxon>Philodinidae</taxon>
        <taxon>Didymodactylos</taxon>
    </lineage>
</organism>
<comment type="caution">
    <text evidence="2">The sequence shown here is derived from an EMBL/GenBank/DDBJ whole genome shotgun (WGS) entry which is preliminary data.</text>
</comment>
<feature type="compositionally biased region" description="Basic and acidic residues" evidence="1">
    <location>
        <begin position="101"/>
        <end position="113"/>
    </location>
</feature>
<feature type="region of interest" description="Disordered" evidence="1">
    <location>
        <begin position="132"/>
        <end position="234"/>
    </location>
</feature>
<protein>
    <submittedName>
        <fullName evidence="2">Uncharacterized protein</fullName>
    </submittedName>
</protein>